<dbReference type="Proteomes" id="UP001234297">
    <property type="component" value="Chromosome 10"/>
</dbReference>
<evidence type="ECO:0000313" key="1">
    <source>
        <dbReference type="EMBL" id="KAJ8622200.1"/>
    </source>
</evidence>
<sequence>MLGVDLGLNGSRRCVEDESGDLLACVAGRLGWERNCMWCVGRVVGRQLKVGVDVIVKIVFGSEDSVCAVRKMKR</sequence>
<dbReference type="EMBL" id="CM056818">
    <property type="protein sequence ID" value="KAJ8622200.1"/>
    <property type="molecule type" value="Genomic_DNA"/>
</dbReference>
<proteinExistence type="predicted"/>
<evidence type="ECO:0000313" key="2">
    <source>
        <dbReference type="Proteomes" id="UP001234297"/>
    </source>
</evidence>
<reference evidence="1 2" key="1">
    <citation type="journal article" date="2022" name="Hortic Res">
        <title>A haplotype resolved chromosomal level avocado genome allows analysis of novel avocado genes.</title>
        <authorList>
            <person name="Nath O."/>
            <person name="Fletcher S.J."/>
            <person name="Hayward A."/>
            <person name="Shaw L.M."/>
            <person name="Masouleh A.K."/>
            <person name="Furtado A."/>
            <person name="Henry R.J."/>
            <person name="Mitter N."/>
        </authorList>
    </citation>
    <scope>NUCLEOTIDE SEQUENCE [LARGE SCALE GENOMIC DNA]</scope>
    <source>
        <strain evidence="2">cv. Hass</strain>
    </source>
</reference>
<comment type="caution">
    <text evidence="1">The sequence shown here is derived from an EMBL/GenBank/DDBJ whole genome shotgun (WGS) entry which is preliminary data.</text>
</comment>
<protein>
    <submittedName>
        <fullName evidence="1">Uncharacterized protein</fullName>
    </submittedName>
</protein>
<accession>A0ACC2KM30</accession>
<gene>
    <name evidence="1" type="ORF">MRB53_030729</name>
</gene>
<keyword evidence="2" id="KW-1185">Reference proteome</keyword>
<name>A0ACC2KM30_PERAE</name>
<organism evidence="1 2">
    <name type="scientific">Persea americana</name>
    <name type="common">Avocado</name>
    <dbReference type="NCBI Taxonomy" id="3435"/>
    <lineage>
        <taxon>Eukaryota</taxon>
        <taxon>Viridiplantae</taxon>
        <taxon>Streptophyta</taxon>
        <taxon>Embryophyta</taxon>
        <taxon>Tracheophyta</taxon>
        <taxon>Spermatophyta</taxon>
        <taxon>Magnoliopsida</taxon>
        <taxon>Magnoliidae</taxon>
        <taxon>Laurales</taxon>
        <taxon>Lauraceae</taxon>
        <taxon>Persea</taxon>
    </lineage>
</organism>